<dbReference type="Gene3D" id="2.60.40.3780">
    <property type="match status" value="1"/>
</dbReference>
<dbReference type="PANTHER" id="PTHR30582:SF2">
    <property type="entry name" value="L,D-TRANSPEPTIDASE YCIB-RELATED"/>
    <property type="match status" value="1"/>
</dbReference>
<proteinExistence type="predicted"/>
<dbReference type="Pfam" id="PF03734">
    <property type="entry name" value="YkuD"/>
    <property type="match status" value="1"/>
</dbReference>
<evidence type="ECO:0000256" key="2">
    <source>
        <dbReference type="ARBA" id="ARBA00022679"/>
    </source>
</evidence>
<dbReference type="GO" id="GO:0018104">
    <property type="term" value="P:peptidoglycan-protein cross-linking"/>
    <property type="evidence" value="ECO:0007669"/>
    <property type="project" value="TreeGrafter"/>
</dbReference>
<dbReference type="PANTHER" id="PTHR30582">
    <property type="entry name" value="L,D-TRANSPEPTIDASE"/>
    <property type="match status" value="1"/>
</dbReference>
<dbReference type="Proteomes" id="UP000462152">
    <property type="component" value="Unassembled WGS sequence"/>
</dbReference>
<dbReference type="GO" id="GO:0008360">
    <property type="term" value="P:regulation of cell shape"/>
    <property type="evidence" value="ECO:0007669"/>
    <property type="project" value="UniProtKB-UniRule"/>
</dbReference>
<evidence type="ECO:0000256" key="7">
    <source>
        <dbReference type="PROSITE-ProRule" id="PRU01373"/>
    </source>
</evidence>
<comment type="caution">
    <text evidence="10">The sequence shown here is derived from an EMBL/GenBank/DDBJ whole genome shotgun (WGS) entry which is preliminary data.</text>
</comment>
<feature type="active site" description="Nucleophile" evidence="7">
    <location>
        <position position="370"/>
    </location>
</feature>
<evidence type="ECO:0000259" key="9">
    <source>
        <dbReference type="PROSITE" id="PS52029"/>
    </source>
</evidence>
<dbReference type="InterPro" id="IPR050979">
    <property type="entry name" value="LD-transpeptidase"/>
</dbReference>
<dbReference type="Pfam" id="PF17964">
    <property type="entry name" value="Big_10"/>
    <property type="match status" value="1"/>
</dbReference>
<dbReference type="SUPFAM" id="SSF141523">
    <property type="entry name" value="L,D-transpeptidase catalytic domain-like"/>
    <property type="match status" value="1"/>
</dbReference>
<feature type="region of interest" description="Disordered" evidence="8">
    <location>
        <begin position="1"/>
        <end position="26"/>
    </location>
</feature>
<organism evidence="10 11">
    <name type="scientific">Rothia koreensis</name>
    <dbReference type="NCBI Taxonomy" id="592378"/>
    <lineage>
        <taxon>Bacteria</taxon>
        <taxon>Bacillati</taxon>
        <taxon>Actinomycetota</taxon>
        <taxon>Actinomycetes</taxon>
        <taxon>Micrococcales</taxon>
        <taxon>Micrococcaceae</taxon>
        <taxon>Rothia</taxon>
    </lineage>
</organism>
<keyword evidence="5" id="KW-0012">Acyltransferase</keyword>
<dbReference type="GO" id="GO:0005576">
    <property type="term" value="C:extracellular region"/>
    <property type="evidence" value="ECO:0007669"/>
    <property type="project" value="TreeGrafter"/>
</dbReference>
<evidence type="ECO:0000313" key="10">
    <source>
        <dbReference type="EMBL" id="MUN54957.1"/>
    </source>
</evidence>
<protein>
    <submittedName>
        <fullName evidence="10">L,D-transpeptidase family protein</fullName>
    </submittedName>
</protein>
<dbReference type="InterPro" id="IPR006311">
    <property type="entry name" value="TAT_signal"/>
</dbReference>
<dbReference type="UniPathway" id="UPA00219"/>
<feature type="compositionally biased region" description="Low complexity" evidence="8">
    <location>
        <begin position="61"/>
        <end position="75"/>
    </location>
</feature>
<dbReference type="InterPro" id="IPR038063">
    <property type="entry name" value="Transpep_catalytic_dom"/>
</dbReference>
<feature type="active site" description="Proton donor/acceptor" evidence="7">
    <location>
        <position position="351"/>
    </location>
</feature>
<keyword evidence="6 7" id="KW-0961">Cell wall biogenesis/degradation</keyword>
<dbReference type="Gene3D" id="2.60.40.3710">
    <property type="match status" value="1"/>
</dbReference>
<feature type="domain" description="L,D-TPase catalytic" evidence="9">
    <location>
        <begin position="267"/>
        <end position="394"/>
    </location>
</feature>
<dbReference type="InterPro" id="IPR005490">
    <property type="entry name" value="LD_TPept_cat_dom"/>
</dbReference>
<gene>
    <name evidence="10" type="ORF">GMA10_06985</name>
</gene>
<evidence type="ECO:0000256" key="6">
    <source>
        <dbReference type="ARBA" id="ARBA00023316"/>
    </source>
</evidence>
<name>A0A7K1LID4_9MICC</name>
<comment type="pathway">
    <text evidence="1 7">Cell wall biogenesis; peptidoglycan biosynthesis.</text>
</comment>
<evidence type="ECO:0000256" key="4">
    <source>
        <dbReference type="ARBA" id="ARBA00022984"/>
    </source>
</evidence>
<dbReference type="Gene3D" id="2.40.440.10">
    <property type="entry name" value="L,D-transpeptidase catalytic domain-like"/>
    <property type="match status" value="1"/>
</dbReference>
<dbReference type="CDD" id="cd16913">
    <property type="entry name" value="YkuD_like"/>
    <property type="match status" value="1"/>
</dbReference>
<reference evidence="10 11" key="1">
    <citation type="submission" date="2019-12" db="EMBL/GenBank/DDBJ databases">
        <authorList>
            <person name="Li J."/>
            <person name="Shi Y."/>
            <person name="Xu G."/>
            <person name="Xiao D."/>
            <person name="Ran X."/>
        </authorList>
    </citation>
    <scope>NUCLEOTIDE SEQUENCE [LARGE SCALE GENOMIC DNA]</scope>
    <source>
        <strain evidence="10 11">JCM 15915</strain>
    </source>
</reference>
<keyword evidence="3 7" id="KW-0133">Cell shape</keyword>
<dbReference type="PROSITE" id="PS52029">
    <property type="entry name" value="LD_TPASE"/>
    <property type="match status" value="1"/>
</dbReference>
<keyword evidence="2" id="KW-0808">Transferase</keyword>
<accession>A0A7K1LID4</accession>
<keyword evidence="4 7" id="KW-0573">Peptidoglycan synthesis</keyword>
<evidence type="ECO:0000256" key="1">
    <source>
        <dbReference type="ARBA" id="ARBA00004752"/>
    </source>
</evidence>
<dbReference type="OrthoDB" id="5242354at2"/>
<keyword evidence="11" id="KW-1185">Reference proteome</keyword>
<dbReference type="InterPro" id="IPR041280">
    <property type="entry name" value="Big_10"/>
</dbReference>
<dbReference type="RefSeq" id="WP_129315073.1">
    <property type="nucleotide sequence ID" value="NZ_NOIQ01000003.1"/>
</dbReference>
<evidence type="ECO:0000256" key="3">
    <source>
        <dbReference type="ARBA" id="ARBA00022960"/>
    </source>
</evidence>
<dbReference type="AlphaFoldDB" id="A0A7K1LID4"/>
<dbReference type="CDD" id="cd13432">
    <property type="entry name" value="LDT_IgD_like_2"/>
    <property type="match status" value="1"/>
</dbReference>
<feature type="region of interest" description="Disordered" evidence="8">
    <location>
        <begin position="58"/>
        <end position="85"/>
    </location>
</feature>
<dbReference type="PROSITE" id="PS51318">
    <property type="entry name" value="TAT"/>
    <property type="match status" value="1"/>
</dbReference>
<evidence type="ECO:0000256" key="5">
    <source>
        <dbReference type="ARBA" id="ARBA00023315"/>
    </source>
</evidence>
<dbReference type="GO" id="GO:0071555">
    <property type="term" value="P:cell wall organization"/>
    <property type="evidence" value="ECO:0007669"/>
    <property type="project" value="UniProtKB-UniRule"/>
</dbReference>
<evidence type="ECO:0000256" key="8">
    <source>
        <dbReference type="SAM" id="MobiDB-lite"/>
    </source>
</evidence>
<dbReference type="GO" id="GO:0071972">
    <property type="term" value="F:peptidoglycan L,D-transpeptidase activity"/>
    <property type="evidence" value="ECO:0007669"/>
    <property type="project" value="TreeGrafter"/>
</dbReference>
<dbReference type="EMBL" id="WOGT01000003">
    <property type="protein sequence ID" value="MUN54957.1"/>
    <property type="molecule type" value="Genomic_DNA"/>
</dbReference>
<sequence>MTEPTPKNHGSGFGRATHDRTAHNDGASFGLTRRRALAGGALGVFSAAVLSACSGNEQASKDSSASASPSKTFSPQVTVTPEANAKEVNPVVPVSVTTAEGRMSEVKISGGKDDVKGHVSEDGKTWTSDGNLEFDTNYTIKYTVTGDKGEHQSQSSFATVVAANEADAKINVQEGKTYGTGQVIQIDFSEPVTNKDDIEKSITVTGGGAAPGLFRWYSDTMVRYRPQDLWAPNSEVTIEANILGKDLGNGQIGNQNYKVTFKIGEKHYAFVDNNTKSMKMYVNDNMVREAPVTLGSKDWPSVTGKLVILEQAKKYKFDAKTLGLKKGDEHWYEPFEATNTSRLTDSGAFVHQAEPSAYNVVGVANISHGCIGLLPDDAEFFYDTFEVGDIVETQNTDYGQANPDNGYGDWNIPWEHYTDTSWHGNW</sequence>
<dbReference type="GO" id="GO:0016746">
    <property type="term" value="F:acyltransferase activity"/>
    <property type="evidence" value="ECO:0007669"/>
    <property type="project" value="UniProtKB-KW"/>
</dbReference>
<evidence type="ECO:0000313" key="11">
    <source>
        <dbReference type="Proteomes" id="UP000462152"/>
    </source>
</evidence>